<dbReference type="PROSITE" id="PS51257">
    <property type="entry name" value="PROKAR_LIPOPROTEIN"/>
    <property type="match status" value="1"/>
</dbReference>
<protein>
    <recommendedName>
        <fullName evidence="4">Gliding motility lipoprotein GldD</fullName>
    </recommendedName>
</protein>
<evidence type="ECO:0000313" key="2">
    <source>
        <dbReference type="EMBL" id="HJD52937.1"/>
    </source>
</evidence>
<keyword evidence="1" id="KW-0472">Membrane</keyword>
<dbReference type="AlphaFoldDB" id="A0A9D2UIB1"/>
<proteinExistence type="predicted"/>
<keyword evidence="1" id="KW-1133">Transmembrane helix</keyword>
<gene>
    <name evidence="2" type="ORF">IAA93_04335</name>
</gene>
<organism evidence="2 3">
    <name type="scientific">Candidatus Avibacteroides avistercoris</name>
    <dbReference type="NCBI Taxonomy" id="2840690"/>
    <lineage>
        <taxon>Bacteria</taxon>
        <taxon>Pseudomonadati</taxon>
        <taxon>Bacteroidota</taxon>
        <taxon>Bacteroidia</taxon>
        <taxon>Bacteroidales</taxon>
        <taxon>Bacteroidaceae</taxon>
        <taxon>Bacteroidaceae incertae sedis</taxon>
        <taxon>Candidatus Avibacteroides</taxon>
    </lineage>
</organism>
<name>A0A9D2UIB1_9BACT</name>
<dbReference type="EMBL" id="DWUP01000089">
    <property type="protein sequence ID" value="HJD52937.1"/>
    <property type="molecule type" value="Genomic_DNA"/>
</dbReference>
<dbReference type="Proteomes" id="UP000787625">
    <property type="component" value="Unassembled WGS sequence"/>
</dbReference>
<reference evidence="2" key="1">
    <citation type="journal article" date="2021" name="PeerJ">
        <title>Extensive microbial diversity within the chicken gut microbiome revealed by metagenomics and culture.</title>
        <authorList>
            <person name="Gilroy R."/>
            <person name="Ravi A."/>
            <person name="Getino M."/>
            <person name="Pursley I."/>
            <person name="Horton D.L."/>
            <person name="Alikhan N.F."/>
            <person name="Baker D."/>
            <person name="Gharbi K."/>
            <person name="Hall N."/>
            <person name="Watson M."/>
            <person name="Adriaenssens E.M."/>
            <person name="Foster-Nyarko E."/>
            <person name="Jarju S."/>
            <person name="Secka A."/>
            <person name="Antonio M."/>
            <person name="Oren A."/>
            <person name="Chaudhuri R.R."/>
            <person name="La Ragione R."/>
            <person name="Hildebrand F."/>
            <person name="Pallen M.J."/>
        </authorList>
    </citation>
    <scope>NUCLEOTIDE SEQUENCE</scope>
    <source>
        <strain evidence="2">MalCec1-1739</strain>
    </source>
</reference>
<accession>A0A9D2UIB1</accession>
<comment type="caution">
    <text evidence="2">The sequence shown here is derived from an EMBL/GenBank/DDBJ whole genome shotgun (WGS) entry which is preliminary data.</text>
</comment>
<evidence type="ECO:0000256" key="1">
    <source>
        <dbReference type="SAM" id="Phobius"/>
    </source>
</evidence>
<evidence type="ECO:0008006" key="4">
    <source>
        <dbReference type="Google" id="ProtNLM"/>
    </source>
</evidence>
<reference evidence="2" key="2">
    <citation type="submission" date="2021-04" db="EMBL/GenBank/DDBJ databases">
        <authorList>
            <person name="Gilroy R."/>
        </authorList>
    </citation>
    <scope>NUCLEOTIDE SEQUENCE</scope>
    <source>
        <strain evidence="2">MalCec1-1739</strain>
    </source>
</reference>
<dbReference type="Pfam" id="PF25593">
    <property type="entry name" value="GldD_lipo"/>
    <property type="match status" value="1"/>
</dbReference>
<evidence type="ECO:0000313" key="3">
    <source>
        <dbReference type="Proteomes" id="UP000787625"/>
    </source>
</evidence>
<sequence>MKKHSYAIPLVIVLIVMAGAISLGSCLGDRHDAKMAASADSLYCRLDADSVPFMADVSRDARFMIRTTDSTTYFCDIIYPATSAHLYCTFRLTDTTQIARLHYEAQRIVSFHSRVASSIEAIPVRNRFGVEGTLYELRGDVATPYQLALSDEATFFFNASLYFDDGSHADAVPGLVGAMKHDIDRLVYSFAPRR</sequence>
<feature type="transmembrane region" description="Helical" evidence="1">
    <location>
        <begin position="6"/>
        <end position="27"/>
    </location>
</feature>
<keyword evidence="1" id="KW-0812">Transmembrane</keyword>
<dbReference type="InterPro" id="IPR019850">
    <property type="entry name" value="GldD-like"/>
</dbReference>